<dbReference type="InterPro" id="IPR016024">
    <property type="entry name" value="ARM-type_fold"/>
</dbReference>
<reference evidence="1 2" key="1">
    <citation type="submission" date="2024-06" db="EMBL/GenBank/DDBJ databases">
        <title>The Natural Products Discovery Center: Release of the First 8490 Sequenced Strains for Exploring Actinobacteria Biosynthetic Diversity.</title>
        <authorList>
            <person name="Kalkreuter E."/>
            <person name="Kautsar S.A."/>
            <person name="Yang D."/>
            <person name="Bader C.D."/>
            <person name="Teijaro C.N."/>
            <person name="Fluegel L."/>
            <person name="Davis C.M."/>
            <person name="Simpson J.R."/>
            <person name="Lauterbach L."/>
            <person name="Steele A.D."/>
            <person name="Gui C."/>
            <person name="Meng S."/>
            <person name="Li G."/>
            <person name="Viehrig K."/>
            <person name="Ye F."/>
            <person name="Su P."/>
            <person name="Kiefer A.F."/>
            <person name="Nichols A."/>
            <person name="Cepeda A.J."/>
            <person name="Yan W."/>
            <person name="Fan B."/>
            <person name="Jiang Y."/>
            <person name="Adhikari A."/>
            <person name="Zheng C.-J."/>
            <person name="Schuster L."/>
            <person name="Cowan T.M."/>
            <person name="Smanski M.J."/>
            <person name="Chevrette M.G."/>
            <person name="De Carvalho L.P.S."/>
            <person name="Shen B."/>
        </authorList>
    </citation>
    <scope>NUCLEOTIDE SEQUENCE [LARGE SCALE GENOMIC DNA]</scope>
    <source>
        <strain evidence="1 2">NPDC005137</strain>
    </source>
</reference>
<dbReference type="SUPFAM" id="SSF48371">
    <property type="entry name" value="ARM repeat"/>
    <property type="match status" value="1"/>
</dbReference>
<dbReference type="RefSeq" id="WP_352305037.1">
    <property type="nucleotide sequence ID" value="NZ_JBEOSG010000008.1"/>
</dbReference>
<dbReference type="EMBL" id="JBEXIP010000006">
    <property type="protein sequence ID" value="MET8433224.1"/>
    <property type="molecule type" value="Genomic_DNA"/>
</dbReference>
<comment type="caution">
    <text evidence="1">The sequence shown here is derived from an EMBL/GenBank/DDBJ whole genome shotgun (WGS) entry which is preliminary data.</text>
</comment>
<dbReference type="Proteomes" id="UP001550044">
    <property type="component" value="Unassembled WGS sequence"/>
</dbReference>
<dbReference type="Pfam" id="PF13646">
    <property type="entry name" value="HEAT_2"/>
    <property type="match status" value="1"/>
</dbReference>
<organism evidence="1 2">
    <name type="scientific">Streptomyces sp. 900116325</name>
    <dbReference type="NCBI Taxonomy" id="3154295"/>
    <lineage>
        <taxon>Bacteria</taxon>
        <taxon>Bacillati</taxon>
        <taxon>Actinomycetota</taxon>
        <taxon>Actinomycetes</taxon>
        <taxon>Kitasatosporales</taxon>
        <taxon>Streptomycetaceae</taxon>
        <taxon>Streptomyces</taxon>
    </lineage>
</organism>
<proteinExistence type="predicted"/>
<sequence length="176" mass="19286">MDRTDSLIEQFRALPAESDEKRELIAAMGDMLADRPDHPAAVPFLASVTADSEEYDLARVEATMVLRLRPPTEDDFRLRAGQALLTVLRGPDENLVRQYAAMALGPYADDPEVHEVLAAAVMDDFDRLVRDNALAALDEAGPSDKRIELLHRLSADAALGHEAVRILSSWGLEPAA</sequence>
<dbReference type="Gene3D" id="1.25.10.10">
    <property type="entry name" value="Leucine-rich Repeat Variant"/>
    <property type="match status" value="1"/>
</dbReference>
<evidence type="ECO:0000313" key="2">
    <source>
        <dbReference type="Proteomes" id="UP001550044"/>
    </source>
</evidence>
<protein>
    <submittedName>
        <fullName evidence="1">HEAT repeat domain-containing protein</fullName>
    </submittedName>
</protein>
<evidence type="ECO:0000313" key="1">
    <source>
        <dbReference type="EMBL" id="MET8433224.1"/>
    </source>
</evidence>
<name>A0ABV2U5W0_9ACTN</name>
<keyword evidence="2" id="KW-1185">Reference proteome</keyword>
<gene>
    <name evidence="1" type="ORF">ABZV61_10535</name>
</gene>
<accession>A0ABV2U5W0</accession>
<dbReference type="InterPro" id="IPR011989">
    <property type="entry name" value="ARM-like"/>
</dbReference>